<proteinExistence type="predicted"/>
<feature type="region of interest" description="Disordered" evidence="1">
    <location>
        <begin position="840"/>
        <end position="930"/>
    </location>
</feature>
<feature type="region of interest" description="Disordered" evidence="1">
    <location>
        <begin position="999"/>
        <end position="1031"/>
    </location>
</feature>
<feature type="compositionally biased region" description="Basic and acidic residues" evidence="1">
    <location>
        <begin position="1345"/>
        <end position="1354"/>
    </location>
</feature>
<evidence type="ECO:0000256" key="1">
    <source>
        <dbReference type="SAM" id="MobiDB-lite"/>
    </source>
</evidence>
<feature type="compositionally biased region" description="Polar residues" evidence="1">
    <location>
        <begin position="1325"/>
        <end position="1340"/>
    </location>
</feature>
<dbReference type="InterPro" id="IPR038752">
    <property type="entry name" value="IQCH"/>
</dbReference>
<feature type="region of interest" description="Disordered" evidence="1">
    <location>
        <begin position="130"/>
        <end position="165"/>
    </location>
</feature>
<dbReference type="Pfam" id="PF24923">
    <property type="entry name" value="ATP-grasp_IQCH"/>
    <property type="match status" value="1"/>
</dbReference>
<keyword evidence="4" id="KW-1185">Reference proteome</keyword>
<feature type="domain" description="IQCH-like ATP-grasp" evidence="2">
    <location>
        <begin position="2008"/>
        <end position="2137"/>
    </location>
</feature>
<comment type="caution">
    <text evidence="3">The sequence shown here is derived from an EMBL/GenBank/DDBJ whole genome shotgun (WGS) entry which is preliminary data.</text>
</comment>
<feature type="region of interest" description="Disordered" evidence="1">
    <location>
        <begin position="1050"/>
        <end position="1089"/>
    </location>
</feature>
<name>A0AAD5XWG8_9FUNG</name>
<dbReference type="EMBL" id="JADGJW010000211">
    <property type="protein sequence ID" value="KAJ3221746.1"/>
    <property type="molecule type" value="Genomic_DNA"/>
</dbReference>
<dbReference type="Proteomes" id="UP001211065">
    <property type="component" value="Unassembled WGS sequence"/>
</dbReference>
<feature type="compositionally biased region" description="Basic and acidic residues" evidence="1">
    <location>
        <begin position="615"/>
        <end position="624"/>
    </location>
</feature>
<evidence type="ECO:0000259" key="2">
    <source>
        <dbReference type="Pfam" id="PF24923"/>
    </source>
</evidence>
<feature type="compositionally biased region" description="Basic and acidic residues" evidence="1">
    <location>
        <begin position="1079"/>
        <end position="1089"/>
    </location>
</feature>
<evidence type="ECO:0000313" key="3">
    <source>
        <dbReference type="EMBL" id="KAJ3221746.1"/>
    </source>
</evidence>
<accession>A0AAD5XWG8</accession>
<gene>
    <name evidence="3" type="ORF">HK099_003166</name>
</gene>
<feature type="compositionally biased region" description="Acidic residues" evidence="1">
    <location>
        <begin position="1022"/>
        <end position="1031"/>
    </location>
</feature>
<protein>
    <recommendedName>
        <fullName evidence="2">IQCH-like ATP-grasp domain-containing protein</fullName>
    </recommendedName>
</protein>
<feature type="region of interest" description="Disordered" evidence="1">
    <location>
        <begin position="492"/>
        <end position="518"/>
    </location>
</feature>
<sequence>MSDFDFSFLLSTTTESNLMVTDTSNWIKCEHLKLMKTVVDYEFILKDSDVCVLTSSPQNDLIYAVCLKTQIPLVIPLWAVRLVKEELNQNNPWLKLIFPNSDDNSASNQVPPLTPLSPSTTNSTILSPKLENTALSSSEDEHVIRPEKKTRKRNPVWDKKYDAERKKKGKRGHGVNLLWDQRSKCTTPYPENIDRLMHLLLNYKPNSVAPETAGVATFTATAVQNAKQTIKTFNSKSWRVWLPDAVWARFSLLKAVCTPQGTTSIEFAQMLIQLGELSADGLVEVTGFVDFQQTPTETTNLILNSQATQSIHLPTAGSSSSSSLNSHSSQQKKNLTVANPLFQPNSNENFPLFNFSDPAFNSISQSDNENCDFDQIILNSSTNINMQGTNSILHNNNLDANAFLNTDAFSPTLTNSSFMSNRTNNNNFLPSPVLSQPALSPMPTNYSSMSAPTSPLPASYFQNNAIFPNSQLPVNYAQSSTATQQTLPNQYLYTPSYNSQSNLQHPYSPSQSSSIYGESSTENVEIKMHGKTTVIPAAQLSEALAYIQQQNSKNQVGNGEGLVTGIQGFLNSVPYNANPVNNNTLNNAIIYKVNSDVDDVASEALVAIKNEKETIHSDKSKLQMDNEEEDDPATQKAKLLSLQDQEIPPYSENDHPVNYSQSTTTSQKINFVKASEFVPGAVVNLTDIQRQCDTSEKNTNTSDSSKWFDSNIDNRLKTFEERVEKAKPNTVKKESNYIEDLLSKSNLTGIFDEDNINKKLNERSMTAGVESKRETNIERLVKNEIEQEQLAEVLKYIPGLGKLRDLGKLKDIGNLKDLEITVKGLGKTIEGLGKSLEGLSSESSKVQLRHHPRHHHTQKLNGKFPVPLPPGPSSSNDPFVLHDFNTPGPLEPPSPPGPPRPPAPPGAWPYSSLIPNEDGSFSTPQGPDGFGAWPFSSLIPNEDGSFPPPPGNTAWHSIPSNNGRRCNRNNMNAWKAEKNAFKLEMKNKKLQNKALLQKEKQNKQRVKQKAHYSSQDGLTPEGTDEPPPYDEANVDVEVATEALSNVTLESSVNDKGKNTARTSTYTTSFSSKNVTPSKSENHEPDCSIQEKEREKAFKSWWEAGQDLMVKIDNKFNNLLIVFSFQTLIELFKLSSENFKKSHLTILISCYLTQKKKISGYDTEILAESLTVLIKQDYIKSSDVWDSILNKNNFDIINTEEEGLNENLANLLKVLVVKGVISIKEVIEKGISFGGEFGEDGDEDYDEEDEDSLVDVNYCEEDEFDDAEAEKLLEIKLSKDKFEDPLNVNTNNLTSCKDSELDLKSEKAVPAENNTVSEIAADIPIESSNGQKDESPSNNDIVANPKDIKAPESAKKPPLISIKWGNHNENEITKGNPHFEIQNEDEVIPTNQIHISYYSRPGTCSTVCNLSRPETAVNKVKNGGKNRYSRPETAINRIPLRKHLSRPDTAVSKFLPSEKSRSKTATAIRPVSSLKKSDKKKIEECRGKFSRVSNYFGVEEVKEETIIKSEGIFKLISRNQIPSDVDYSEGVSSVAPKPIFYDIFHQLPLSNLNLAKVEREIEKKKKKLITKEAQFHRIKDHIFINECDTLVLESFKRSIGYGKEEKPPYELTRHNSDVTTASDPRCFEYLTFSNGYVIASKETFNILRRNFDNFVLTEYIVDNIEKLCQEYRIPFAVIRVKKLIELVLNPLWSGKISKKNLLALLGNDEVRLVKAGRKILFYWKKKMAFKKLRQMIAATNLLHLEKAKMLEANFKNNFKWKFVTEKKREKVIIHIGSVATGKYTDEMQDLQFGRIMDVNEPNVTIIYIIRNFSVAENLNFWNLIDSKYRTLISSKRLHIIVPEVAKFFPKNSSLSTMLYCSSKALKKIKKIVSNKPVYIIPSHVNQFDYNISGLLGIPLCCPINRGITQFYNSRSMERGLMECLEISIPPGEIFLPHQSMSMLCQRLINLLKTFDSSFWVFKLNEDYVDLMATLDCSGIKNQIDDITLEDLQTIINLNSSINDQKTSSEFFFDRFLHNGGVIEALPLDQPCRFSRIFFQIFPQGNINLIGTMDVFKSEKNQELGCAMPQQTVPPLTVLEICSKVGKNLFNKGIYGYCQLETVVFDMIKTFETTLWFTSIKPYITKSFSIFTGFQFSICSKFDSSAGYLKFDATNCDNLKLRYLNKIEYTDMVQVKKKSQPETNIKLENRFILYINNFYSDAFITKKDNLSALGIDNEIKFDYKQKKGSLFSVFDNQFEPNVVSLCCVSDNVINSLEMFLYNMMIFNQIFTTEKLKKNNFMEIEKALVNELQLHSLRTTKKRNVKERKKPNWELSNETNDISLKKDVVTHHRKTSLVPDVSEKSTIFGEKFDEEDLKEFNLVYEVEESEGEEETTKEVDKCELDKFLEAFICLPDYNKLQLDWTNVENLTHSKTNFKDHFERSLECRKLVRASPPSRQLRQFEDFGKEEEQLKSFKVPPRERIKTGIYSDAQYVALLEKTVEKEMELEEVERLNQIKKEKKILRQIAHNKLVFEFVLKELLDLFIKRFAHYNYS</sequence>
<dbReference type="InterPro" id="IPR056855">
    <property type="entry name" value="ATP-grasp_IQCH"/>
</dbReference>
<dbReference type="PANTHER" id="PTHR14465">
    <property type="entry name" value="IQ DOMAIN-CONTAINING PROTEIN H"/>
    <property type="match status" value="1"/>
</dbReference>
<feature type="region of interest" description="Disordered" evidence="1">
    <location>
        <begin position="1320"/>
        <end position="1359"/>
    </location>
</feature>
<feature type="compositionally biased region" description="Basic residues" evidence="1">
    <location>
        <begin position="847"/>
        <end position="858"/>
    </location>
</feature>
<reference evidence="3" key="1">
    <citation type="submission" date="2020-05" db="EMBL/GenBank/DDBJ databases">
        <title>Phylogenomic resolution of chytrid fungi.</title>
        <authorList>
            <person name="Stajich J.E."/>
            <person name="Amses K."/>
            <person name="Simmons R."/>
            <person name="Seto K."/>
            <person name="Myers J."/>
            <person name="Bonds A."/>
            <person name="Quandt C.A."/>
            <person name="Barry K."/>
            <person name="Liu P."/>
            <person name="Grigoriev I."/>
            <person name="Longcore J.E."/>
            <person name="James T.Y."/>
        </authorList>
    </citation>
    <scope>NUCLEOTIDE SEQUENCE</scope>
    <source>
        <strain evidence="3">JEL0476</strain>
    </source>
</reference>
<feature type="compositionally biased region" description="Low complexity" evidence="1">
    <location>
        <begin position="116"/>
        <end position="125"/>
    </location>
</feature>
<evidence type="ECO:0000313" key="4">
    <source>
        <dbReference type="Proteomes" id="UP001211065"/>
    </source>
</evidence>
<feature type="compositionally biased region" description="Basic and acidic residues" evidence="1">
    <location>
        <begin position="155"/>
        <end position="165"/>
    </location>
</feature>
<organism evidence="3 4">
    <name type="scientific">Clydaea vesicula</name>
    <dbReference type="NCBI Taxonomy" id="447962"/>
    <lineage>
        <taxon>Eukaryota</taxon>
        <taxon>Fungi</taxon>
        <taxon>Fungi incertae sedis</taxon>
        <taxon>Chytridiomycota</taxon>
        <taxon>Chytridiomycota incertae sedis</taxon>
        <taxon>Chytridiomycetes</taxon>
        <taxon>Lobulomycetales</taxon>
        <taxon>Lobulomycetaceae</taxon>
        <taxon>Clydaea</taxon>
    </lineage>
</organism>
<feature type="region of interest" description="Disordered" evidence="1">
    <location>
        <begin position="615"/>
        <end position="635"/>
    </location>
</feature>
<feature type="compositionally biased region" description="Polar residues" evidence="1">
    <location>
        <begin position="1058"/>
        <end position="1078"/>
    </location>
</feature>
<dbReference type="PANTHER" id="PTHR14465:SF0">
    <property type="entry name" value="IQ DOMAIN-CONTAINING PROTEIN H"/>
    <property type="match status" value="1"/>
</dbReference>
<feature type="region of interest" description="Disordered" evidence="1">
    <location>
        <begin position="106"/>
        <end position="125"/>
    </location>
</feature>
<feature type="compositionally biased region" description="Pro residues" evidence="1">
    <location>
        <begin position="889"/>
        <end position="907"/>
    </location>
</feature>